<protein>
    <recommendedName>
        <fullName evidence="2">Copia protein</fullName>
    </recommendedName>
</protein>
<dbReference type="OrthoDB" id="414945at2759"/>
<accession>A0A0S3TDU1</accession>
<dbReference type="PANTHER" id="PTHR11439">
    <property type="entry name" value="GAG-POL-RELATED RETROTRANSPOSON"/>
    <property type="match status" value="1"/>
</dbReference>
<evidence type="ECO:0000313" key="1">
    <source>
        <dbReference type="EMBL" id="BAU03304.1"/>
    </source>
</evidence>
<reference evidence="1" key="1">
    <citation type="journal article" date="2015" name="Sci. Rep.">
        <title>The power of single molecule real-time sequencing technology in the de novo assembly of a eukaryotic genome.</title>
        <authorList>
            <person name="Sakai H."/>
            <person name="Naito K."/>
            <person name="Ogiso-Tanaka E."/>
            <person name="Takahashi Y."/>
            <person name="Iseki K."/>
            <person name="Muto C."/>
            <person name="Satou K."/>
            <person name="Teruya K."/>
            <person name="Shiroma A."/>
            <person name="Shimoji M."/>
            <person name="Hirano T."/>
            <person name="Itoh T."/>
            <person name="Kaga A."/>
            <person name="Tomooka N."/>
        </authorList>
    </citation>
    <scope>NUCLEOTIDE SEQUENCE</scope>
</reference>
<name>A0A0S3TDU1_PHAAN</name>
<organism evidence="1">
    <name type="scientific">Vigna angularis var. angularis</name>
    <dbReference type="NCBI Taxonomy" id="157739"/>
    <lineage>
        <taxon>Eukaryota</taxon>
        <taxon>Viridiplantae</taxon>
        <taxon>Streptophyta</taxon>
        <taxon>Embryophyta</taxon>
        <taxon>Tracheophyta</taxon>
        <taxon>Spermatophyta</taxon>
        <taxon>Magnoliopsida</taxon>
        <taxon>eudicotyledons</taxon>
        <taxon>Gunneridae</taxon>
        <taxon>Pentapetalae</taxon>
        <taxon>rosids</taxon>
        <taxon>fabids</taxon>
        <taxon>Fabales</taxon>
        <taxon>Fabaceae</taxon>
        <taxon>Papilionoideae</taxon>
        <taxon>50 kb inversion clade</taxon>
        <taxon>NPAAA clade</taxon>
        <taxon>indigoferoid/millettioid clade</taxon>
        <taxon>Phaseoleae</taxon>
        <taxon>Vigna</taxon>
    </lineage>
</organism>
<gene>
    <name evidence="1" type="primary">Vigan.UMG071600</name>
    <name evidence="1" type="ORF">VIGAN_UM071600</name>
</gene>
<dbReference type="CDD" id="cd09272">
    <property type="entry name" value="RNase_HI_RT_Ty1"/>
    <property type="match status" value="1"/>
</dbReference>
<dbReference type="AlphaFoldDB" id="A0A0S3TDU1"/>
<dbReference type="EMBL" id="AP015231">
    <property type="protein sequence ID" value="BAU03304.1"/>
    <property type="molecule type" value="Genomic_DNA"/>
</dbReference>
<sequence length="352" mass="39489">MELDHYRVIKAKCTEDSALLKEYIEQDRVYDFLVGLNPEFDQVRIQILGKQKVPCFNEVVAIVRSEESRRGLMLESPAVVENSAMVADHKGEQTLAMVAEQKKGGSANVEKKGDGLWCTYCNKPRHTREKCWKLHGKPLNRDREGGHRGGPSRKGGQVYVAAGTNEGNNPEAAAHLNQEEIERVRTFLSKLEKPTGVCSLAYSGSIVDRRSTTGYCTFLGGNLVTWRSKKQGVVARSSAEAEFRAMAQGICELLWLKIILEDLRIKWEEPMKLYCDNKSAISIAHNPVQHDKTKHIEVDRHFIKEKLDSGLICTPYVSSQDQIADILTKGLGCHNFEKIVSKLGMENIYSPA</sequence>
<proteinExistence type="predicted"/>
<dbReference type="PANTHER" id="PTHR11439:SF440">
    <property type="entry name" value="INTEGRASE CATALYTIC DOMAIN-CONTAINING PROTEIN"/>
    <property type="match status" value="1"/>
</dbReference>
<evidence type="ECO:0008006" key="2">
    <source>
        <dbReference type="Google" id="ProtNLM"/>
    </source>
</evidence>